<gene>
    <name evidence="8" type="ORF">VO63_03925</name>
</gene>
<name>A0A2P2GW06_STREW</name>
<dbReference type="InterPro" id="IPR002129">
    <property type="entry name" value="PyrdxlP-dep_de-COase"/>
</dbReference>
<keyword evidence="9" id="KW-1185">Reference proteome</keyword>
<dbReference type="PANTHER" id="PTHR11999">
    <property type="entry name" value="GROUP II PYRIDOXAL-5-PHOSPHATE DECARBOXYLASE"/>
    <property type="match status" value="1"/>
</dbReference>
<dbReference type="Proteomes" id="UP000265325">
    <property type="component" value="Unassembled WGS sequence"/>
</dbReference>
<comment type="caution">
    <text evidence="8">The sequence shown here is derived from an EMBL/GenBank/DDBJ whole genome shotgun (WGS) entry which is preliminary data.</text>
</comment>
<dbReference type="GO" id="GO:0006520">
    <property type="term" value="P:amino acid metabolic process"/>
    <property type="evidence" value="ECO:0007669"/>
    <property type="project" value="InterPro"/>
</dbReference>
<dbReference type="GO" id="GO:0004058">
    <property type="term" value="F:aromatic-L-amino-acid decarboxylase activity"/>
    <property type="evidence" value="ECO:0007669"/>
    <property type="project" value="UniProtKB-ARBA"/>
</dbReference>
<organism evidence="8 9">
    <name type="scientific">Streptomyces showdoensis</name>
    <dbReference type="NCBI Taxonomy" id="68268"/>
    <lineage>
        <taxon>Bacteria</taxon>
        <taxon>Bacillati</taxon>
        <taxon>Actinomycetota</taxon>
        <taxon>Actinomycetes</taxon>
        <taxon>Kitasatosporales</taxon>
        <taxon>Streptomycetaceae</taxon>
        <taxon>Streptomyces</taxon>
    </lineage>
</organism>
<dbReference type="EMBL" id="LAQS01000005">
    <property type="protein sequence ID" value="KKZ75115.1"/>
    <property type="molecule type" value="Genomic_DNA"/>
</dbReference>
<keyword evidence="5 7" id="KW-0456">Lyase</keyword>
<dbReference type="InterPro" id="IPR010977">
    <property type="entry name" value="Aromatic_deC"/>
</dbReference>
<evidence type="ECO:0000256" key="3">
    <source>
        <dbReference type="ARBA" id="ARBA00022793"/>
    </source>
</evidence>
<dbReference type="InterPro" id="IPR015422">
    <property type="entry name" value="PyrdxlP-dep_Trfase_small"/>
</dbReference>
<evidence type="ECO:0008006" key="10">
    <source>
        <dbReference type="Google" id="ProtNLM"/>
    </source>
</evidence>
<proteinExistence type="inferred from homology"/>
<evidence type="ECO:0000256" key="7">
    <source>
        <dbReference type="RuleBase" id="RU000382"/>
    </source>
</evidence>
<dbReference type="PRINTS" id="PR00800">
    <property type="entry name" value="YHDCRBOXLASE"/>
</dbReference>
<feature type="modified residue" description="N6-(pyridoxal phosphate)lysine" evidence="6">
    <location>
        <position position="309"/>
    </location>
</feature>
<dbReference type="InterPro" id="IPR015424">
    <property type="entry name" value="PyrdxlP-dep_Trfase"/>
</dbReference>
<dbReference type="Gene3D" id="3.40.640.10">
    <property type="entry name" value="Type I PLP-dependent aspartate aminotransferase-like (Major domain)"/>
    <property type="match status" value="1"/>
</dbReference>
<evidence type="ECO:0000313" key="9">
    <source>
        <dbReference type="Proteomes" id="UP000265325"/>
    </source>
</evidence>
<dbReference type="GO" id="GO:0019752">
    <property type="term" value="P:carboxylic acid metabolic process"/>
    <property type="evidence" value="ECO:0007669"/>
    <property type="project" value="InterPro"/>
</dbReference>
<evidence type="ECO:0000313" key="8">
    <source>
        <dbReference type="EMBL" id="KKZ75115.1"/>
    </source>
</evidence>
<reference evidence="8 9" key="1">
    <citation type="submission" date="2015-05" db="EMBL/GenBank/DDBJ databases">
        <title>Draft Genome assembly of Streptomyces showdoensis.</title>
        <authorList>
            <person name="Thapa K.K."/>
            <person name="Metsa-Ketela M."/>
        </authorList>
    </citation>
    <scope>NUCLEOTIDE SEQUENCE [LARGE SCALE GENOMIC DNA]</scope>
    <source>
        <strain evidence="8 9">ATCC 15227</strain>
    </source>
</reference>
<dbReference type="InterPro" id="IPR015421">
    <property type="entry name" value="PyrdxlP-dep_Trfase_major"/>
</dbReference>
<sequence>MDGSLTLPADVVAELGRRVWELVSEHGDAAGQGAGKERATQGRAVERALPVASPGARGLAAGLRGEPLPEAAAGDPLALVDAVGRLLREGNAHPDHPDFLAFVPSPGTVTGVLGAALAAGFAVPTGWRFTGAVSSAIESAAVRWLVELLGLSPRYSGLFVSGGSTANLTALTAARDALVGTEAPGATAYFSDQTHLSVPRALHVLGIGRDRVRVLPADAQRRIPVADLVRRVARDRRDGLRPFLVVANAGTTATGDVDPLPELAAFCRDEGLWLHVDGAFGAPAALTARGRAALAGLDAADSVSVDPHKWLFQPAGTGCVLLRDPARLGHAFGVALPGYLEAGATADGDGEVDYLQWGVEQTREFRALRLWMSLKVFGADAFRAAVERGMRTADDTAAYIRCRPEFEVVTGPSLAVVTFRGVPPADAPPRSPAEVDGLVEEVCRDLRAEGRAMVVPVGVGGRRVFRLCVINPRVERDGVRGVVDRIAELWTARAGSRERPGGTA</sequence>
<evidence type="ECO:0000256" key="4">
    <source>
        <dbReference type="ARBA" id="ARBA00022898"/>
    </source>
</evidence>
<evidence type="ECO:0000256" key="6">
    <source>
        <dbReference type="PIRSR" id="PIRSR602129-50"/>
    </source>
</evidence>
<keyword evidence="4 6" id="KW-0663">Pyridoxal phosphate</keyword>
<evidence type="ECO:0000256" key="2">
    <source>
        <dbReference type="ARBA" id="ARBA00009533"/>
    </source>
</evidence>
<dbReference type="AlphaFoldDB" id="A0A2P2GW06"/>
<evidence type="ECO:0000256" key="5">
    <source>
        <dbReference type="ARBA" id="ARBA00023239"/>
    </source>
</evidence>
<dbReference type="Gene3D" id="3.90.1150.10">
    <property type="entry name" value="Aspartate Aminotransferase, domain 1"/>
    <property type="match status" value="1"/>
</dbReference>
<dbReference type="Pfam" id="PF00282">
    <property type="entry name" value="Pyridoxal_deC"/>
    <property type="match status" value="1"/>
</dbReference>
<evidence type="ECO:0000256" key="1">
    <source>
        <dbReference type="ARBA" id="ARBA00001933"/>
    </source>
</evidence>
<dbReference type="GO" id="GO:0030170">
    <property type="term" value="F:pyridoxal phosphate binding"/>
    <property type="evidence" value="ECO:0007669"/>
    <property type="project" value="InterPro"/>
</dbReference>
<comment type="cofactor">
    <cofactor evidence="1 6 7">
        <name>pyridoxal 5'-phosphate</name>
        <dbReference type="ChEBI" id="CHEBI:597326"/>
    </cofactor>
</comment>
<dbReference type="SUPFAM" id="SSF53383">
    <property type="entry name" value="PLP-dependent transferases"/>
    <property type="match status" value="1"/>
</dbReference>
<dbReference type="PANTHER" id="PTHR11999:SF70">
    <property type="entry name" value="MIP05841P"/>
    <property type="match status" value="1"/>
</dbReference>
<protein>
    <recommendedName>
        <fullName evidence="10">Pyridoxal-dependent decarboxylase</fullName>
    </recommendedName>
</protein>
<accession>A0A2P2GW06</accession>
<keyword evidence="3" id="KW-0210">Decarboxylase</keyword>
<comment type="similarity">
    <text evidence="2 7">Belongs to the group II decarboxylase family.</text>
</comment>